<reference evidence="2 3" key="1">
    <citation type="submission" date="2014-04" db="EMBL/GenBank/DDBJ databases">
        <title>Genome assembly of Hyalangium minutum DSM 14724.</title>
        <authorList>
            <person name="Sharma G."/>
            <person name="Subramanian S."/>
        </authorList>
    </citation>
    <scope>NUCLEOTIDE SEQUENCE [LARGE SCALE GENOMIC DNA]</scope>
    <source>
        <strain evidence="2 3">DSM 14724</strain>
    </source>
</reference>
<proteinExistence type="predicted"/>
<organism evidence="2 3">
    <name type="scientific">Hyalangium minutum</name>
    <dbReference type="NCBI Taxonomy" id="394096"/>
    <lineage>
        <taxon>Bacteria</taxon>
        <taxon>Pseudomonadati</taxon>
        <taxon>Myxococcota</taxon>
        <taxon>Myxococcia</taxon>
        <taxon>Myxococcales</taxon>
        <taxon>Cystobacterineae</taxon>
        <taxon>Archangiaceae</taxon>
        <taxon>Hyalangium</taxon>
    </lineage>
</organism>
<evidence type="ECO:0008006" key="4">
    <source>
        <dbReference type="Google" id="ProtNLM"/>
    </source>
</evidence>
<dbReference type="EMBL" id="JMCB01000009">
    <property type="protein sequence ID" value="KFE66687.1"/>
    <property type="molecule type" value="Genomic_DNA"/>
</dbReference>
<gene>
    <name evidence="2" type="ORF">DB31_8901</name>
</gene>
<dbReference type="PATRIC" id="fig|394096.3.peg.4931"/>
<name>A0A085WG74_9BACT</name>
<accession>A0A085WG74</accession>
<evidence type="ECO:0000313" key="3">
    <source>
        <dbReference type="Proteomes" id="UP000028725"/>
    </source>
</evidence>
<protein>
    <recommendedName>
        <fullName evidence="4">Porin</fullName>
    </recommendedName>
</protein>
<evidence type="ECO:0000256" key="1">
    <source>
        <dbReference type="SAM" id="SignalP"/>
    </source>
</evidence>
<feature type="chain" id="PRO_5001799835" description="Porin" evidence="1">
    <location>
        <begin position="23"/>
        <end position="381"/>
    </location>
</feature>
<comment type="caution">
    <text evidence="2">The sequence shown here is derived from an EMBL/GenBank/DDBJ whole genome shotgun (WGS) entry which is preliminary data.</text>
</comment>
<dbReference type="AlphaFoldDB" id="A0A085WG74"/>
<feature type="signal peptide" evidence="1">
    <location>
        <begin position="1"/>
        <end position="22"/>
    </location>
</feature>
<sequence>MMGGIRKLLMACVLCTSSAALADQVLDSSLRLVAEGRYDDDLRVANEGGGPLVSKLSPRLGLELKDPTSKGEVFYAADFLMRQGIAGATLDHRAGLDLNHALSRRLQLEFTSRFFRVTDPTSLPREGVARTLAPTLYGQARLSATARATQRWDVRASYNIEGARVFEATGTRQGFVHSPSVEGWYRSTRRLSLGVEYRYQGFYTQEDFSQAHGAFAGLRYRLTRVTNASVRAGPIRYVSPQGEVGWLPRAVVAVDRDGELFDMGISLGHDLVGASGFENALWADFASVALARRINHQFSVNAVASYFRNGRAPNEDAFRLSGSPYLSQGYAVELGAEYRINRYLALQGTVNRIAQVGVEDEVGGVDLARNVLAVRLVISAW</sequence>
<keyword evidence="1" id="KW-0732">Signal</keyword>
<dbReference type="STRING" id="394096.DB31_8901"/>
<keyword evidence="3" id="KW-1185">Reference proteome</keyword>
<dbReference type="Proteomes" id="UP000028725">
    <property type="component" value="Unassembled WGS sequence"/>
</dbReference>
<evidence type="ECO:0000313" key="2">
    <source>
        <dbReference type="EMBL" id="KFE66687.1"/>
    </source>
</evidence>
<dbReference type="SUPFAM" id="SSF56935">
    <property type="entry name" value="Porins"/>
    <property type="match status" value="1"/>
</dbReference>
<dbReference type="RefSeq" id="WP_083968636.1">
    <property type="nucleotide sequence ID" value="NZ_JMCB01000009.1"/>
</dbReference>